<sequence>MKKRVPDPPLLTLITNPAFSIQTDMIAPDALAHASALMLGVAETIDEHCRACAGAPGLNMLANAAQSAETARALVEHALNRI</sequence>
<dbReference type="EMBL" id="CP030750">
    <property type="protein sequence ID" value="AXA22797.1"/>
    <property type="molecule type" value="Genomic_DNA"/>
</dbReference>
<accession>A0AAD0L0W3</accession>
<evidence type="ECO:0008006" key="3">
    <source>
        <dbReference type="Google" id="ProtNLM"/>
    </source>
</evidence>
<name>A0AAD0L0W3_PSEPU</name>
<reference evidence="1 2" key="1">
    <citation type="submission" date="2018-06" db="EMBL/GenBank/DDBJ databases">
        <title>The genome of Pseudomonas putida NX-1, a lignin degrader.</title>
        <authorList>
            <person name="Xu Z."/>
        </authorList>
    </citation>
    <scope>NUCLEOTIDE SEQUENCE [LARGE SCALE GENOMIC DNA]</scope>
    <source>
        <strain evidence="1 2">NX-1</strain>
    </source>
</reference>
<protein>
    <recommendedName>
        <fullName evidence="3">DUF3077 domain-containing protein</fullName>
    </recommendedName>
</protein>
<evidence type="ECO:0000313" key="1">
    <source>
        <dbReference type="EMBL" id="AXA22797.1"/>
    </source>
</evidence>
<gene>
    <name evidence="1" type="ORF">C1S65_01155</name>
</gene>
<dbReference type="AlphaFoldDB" id="A0AAD0L0W3"/>
<proteinExistence type="predicted"/>
<dbReference type="RefSeq" id="WP_112897106.1">
    <property type="nucleotide sequence ID" value="NZ_CP030750.1"/>
</dbReference>
<dbReference type="Proteomes" id="UP000251617">
    <property type="component" value="Chromosome"/>
</dbReference>
<evidence type="ECO:0000313" key="2">
    <source>
        <dbReference type="Proteomes" id="UP000251617"/>
    </source>
</evidence>
<organism evidence="1 2">
    <name type="scientific">Pseudomonas putida</name>
    <name type="common">Arthrobacter siderocapsulatus</name>
    <dbReference type="NCBI Taxonomy" id="303"/>
    <lineage>
        <taxon>Bacteria</taxon>
        <taxon>Pseudomonadati</taxon>
        <taxon>Pseudomonadota</taxon>
        <taxon>Gammaproteobacteria</taxon>
        <taxon>Pseudomonadales</taxon>
        <taxon>Pseudomonadaceae</taxon>
        <taxon>Pseudomonas</taxon>
    </lineage>
</organism>